<keyword evidence="1" id="KW-0472">Membrane</keyword>
<evidence type="ECO:0000313" key="3">
    <source>
        <dbReference type="Proteomes" id="UP001500837"/>
    </source>
</evidence>
<feature type="transmembrane region" description="Helical" evidence="1">
    <location>
        <begin position="12"/>
        <end position="31"/>
    </location>
</feature>
<proteinExistence type="predicted"/>
<evidence type="ECO:0000313" key="2">
    <source>
        <dbReference type="EMBL" id="GAA0292488.1"/>
    </source>
</evidence>
<dbReference type="InterPro" id="IPR058307">
    <property type="entry name" value="DUF7994"/>
</dbReference>
<name>A0AAV3S4P6_9EURY</name>
<sequence length="126" mass="12758">MPHMVNIRYFGYLGVFLLVLTAALAALFGLGNLHGAIAVQIGLPVLAGLFGVAGGFANPLRERVGALRLVGLTDISLGASMAASALTATDALVFRAVVVLGGACLALIGVNYLAGGRFFDAGDVDV</sequence>
<reference evidence="2 3" key="1">
    <citation type="journal article" date="2019" name="Int. J. Syst. Evol. Microbiol.">
        <title>The Global Catalogue of Microorganisms (GCM) 10K type strain sequencing project: providing services to taxonomists for standard genome sequencing and annotation.</title>
        <authorList>
            <consortium name="The Broad Institute Genomics Platform"/>
            <consortium name="The Broad Institute Genome Sequencing Center for Infectious Disease"/>
            <person name="Wu L."/>
            <person name="Ma J."/>
        </authorList>
    </citation>
    <scope>NUCLEOTIDE SEQUENCE [LARGE SCALE GENOMIC DNA]</scope>
    <source>
        <strain evidence="2 3">JCM 16330</strain>
    </source>
</reference>
<feature type="transmembrane region" description="Helical" evidence="1">
    <location>
        <begin position="92"/>
        <end position="114"/>
    </location>
</feature>
<keyword evidence="1" id="KW-0812">Transmembrane</keyword>
<dbReference type="Proteomes" id="UP001500837">
    <property type="component" value="Unassembled WGS sequence"/>
</dbReference>
<keyword evidence="1" id="KW-1133">Transmembrane helix</keyword>
<dbReference type="EMBL" id="BAAABL010000021">
    <property type="protein sequence ID" value="GAA0292488.1"/>
    <property type="molecule type" value="Genomic_DNA"/>
</dbReference>
<feature type="transmembrane region" description="Helical" evidence="1">
    <location>
        <begin position="69"/>
        <end position="86"/>
    </location>
</feature>
<feature type="transmembrane region" description="Helical" evidence="1">
    <location>
        <begin position="37"/>
        <end position="57"/>
    </location>
</feature>
<keyword evidence="3" id="KW-1185">Reference proteome</keyword>
<dbReference type="AlphaFoldDB" id="A0AAV3S4P6"/>
<gene>
    <name evidence="2" type="ORF">GCM10009066_03750</name>
</gene>
<accession>A0AAV3S4P6</accession>
<dbReference type="Pfam" id="PF25957">
    <property type="entry name" value="DUF7994"/>
    <property type="match status" value="1"/>
</dbReference>
<comment type="caution">
    <text evidence="2">The sequence shown here is derived from an EMBL/GenBank/DDBJ whole genome shotgun (WGS) entry which is preliminary data.</text>
</comment>
<protein>
    <submittedName>
        <fullName evidence="2">Uncharacterized protein</fullName>
    </submittedName>
</protein>
<evidence type="ECO:0000256" key="1">
    <source>
        <dbReference type="SAM" id="Phobius"/>
    </source>
</evidence>
<organism evidence="2 3">
    <name type="scientific">Halarchaeum salinum</name>
    <dbReference type="NCBI Taxonomy" id="489912"/>
    <lineage>
        <taxon>Archaea</taxon>
        <taxon>Methanobacteriati</taxon>
        <taxon>Methanobacteriota</taxon>
        <taxon>Stenosarchaea group</taxon>
        <taxon>Halobacteria</taxon>
        <taxon>Halobacteriales</taxon>
        <taxon>Halobacteriaceae</taxon>
    </lineage>
</organism>